<dbReference type="InterPro" id="IPR015419">
    <property type="entry name" value="CTAG/Pcc1"/>
</dbReference>
<comment type="similarity">
    <text evidence="1">Belongs to the CTAG/PCC1 family.</text>
</comment>
<dbReference type="Gene3D" id="3.30.310.50">
    <property type="entry name" value="Alpha-D-phosphohexomutase, C-terminal domain"/>
    <property type="match status" value="1"/>
</dbReference>
<dbReference type="Pfam" id="PF09341">
    <property type="entry name" value="Pcc1"/>
    <property type="match status" value="1"/>
</dbReference>
<feature type="non-terminal residue" evidence="2">
    <location>
        <position position="1"/>
    </location>
</feature>
<dbReference type="AlphaFoldDB" id="A0A9P8K7A9"/>
<protein>
    <recommendedName>
        <fullName evidence="4">Pcc1-domain-containing protein</fullName>
    </recommendedName>
</protein>
<reference evidence="2" key="2">
    <citation type="submission" date="2021-08" db="EMBL/GenBank/DDBJ databases">
        <authorList>
            <person name="Gostincar C."/>
            <person name="Sun X."/>
            <person name="Song Z."/>
            <person name="Gunde-Cimerman N."/>
        </authorList>
    </citation>
    <scope>NUCLEOTIDE SEQUENCE</scope>
    <source>
        <strain evidence="2">EXF-8016</strain>
    </source>
</reference>
<dbReference type="EMBL" id="JAHFYH010000046">
    <property type="protein sequence ID" value="KAH0218743.1"/>
    <property type="molecule type" value="Genomic_DNA"/>
</dbReference>
<dbReference type="GO" id="GO:0000408">
    <property type="term" value="C:EKC/KEOPS complex"/>
    <property type="evidence" value="ECO:0007669"/>
    <property type="project" value="TreeGrafter"/>
</dbReference>
<evidence type="ECO:0000313" key="3">
    <source>
        <dbReference type="Proteomes" id="UP000767238"/>
    </source>
</evidence>
<reference evidence="2" key="1">
    <citation type="journal article" date="2021" name="J Fungi (Basel)">
        <title>Virulence traits and population genomics of the black yeast Aureobasidium melanogenum.</title>
        <authorList>
            <person name="Cernosa A."/>
            <person name="Sun X."/>
            <person name="Gostincar C."/>
            <person name="Fang C."/>
            <person name="Gunde-Cimerman N."/>
            <person name="Song Z."/>
        </authorList>
    </citation>
    <scope>NUCLEOTIDE SEQUENCE</scope>
    <source>
        <strain evidence="2">EXF-8016</strain>
    </source>
</reference>
<accession>A0A9P8K7A9</accession>
<sequence length="174" mass="18775">MRGPKTNILVVSVTLTMAASDEFPCILTIDTPFPTHRLASAAIRSLSVDQELSPLVRRDFSLHRPSDAPPNAVEGDPLRASLLTNAAPTTSLDALQPTQPTSDEEDATVLRTVYRATTNRMLRVSVNGFFESLNVVLQVMQELDVDVLQDKGLEDLEGAQGVEQGMIGTTKTGA</sequence>
<name>A0A9P8K7A9_AURME</name>
<evidence type="ECO:0000313" key="2">
    <source>
        <dbReference type="EMBL" id="KAH0218743.1"/>
    </source>
</evidence>
<evidence type="ECO:0000256" key="1">
    <source>
        <dbReference type="ARBA" id="ARBA00007073"/>
    </source>
</evidence>
<dbReference type="PANTHER" id="PTHR31283">
    <property type="entry name" value="EKC/KEOPS COMPLEX SUBUNIT PCC1 FAMILY MEMBER"/>
    <property type="match status" value="1"/>
</dbReference>
<dbReference type="Proteomes" id="UP000767238">
    <property type="component" value="Unassembled WGS sequence"/>
</dbReference>
<gene>
    <name evidence="2" type="ORF">KCV03_g6306</name>
</gene>
<dbReference type="PANTHER" id="PTHR31283:SF5">
    <property type="entry name" value="EKC_KEOPS COMPLEX SUBUNIT LAGE3"/>
    <property type="match status" value="1"/>
</dbReference>
<comment type="caution">
    <text evidence="2">The sequence shown here is derived from an EMBL/GenBank/DDBJ whole genome shotgun (WGS) entry which is preliminary data.</text>
</comment>
<organism evidence="2 3">
    <name type="scientific">Aureobasidium melanogenum</name>
    <name type="common">Aureobasidium pullulans var. melanogenum</name>
    <dbReference type="NCBI Taxonomy" id="46634"/>
    <lineage>
        <taxon>Eukaryota</taxon>
        <taxon>Fungi</taxon>
        <taxon>Dikarya</taxon>
        <taxon>Ascomycota</taxon>
        <taxon>Pezizomycotina</taxon>
        <taxon>Dothideomycetes</taxon>
        <taxon>Dothideomycetidae</taxon>
        <taxon>Dothideales</taxon>
        <taxon>Saccotheciaceae</taxon>
        <taxon>Aureobasidium</taxon>
    </lineage>
</organism>
<dbReference type="GO" id="GO:0070525">
    <property type="term" value="P:tRNA threonylcarbamoyladenosine metabolic process"/>
    <property type="evidence" value="ECO:0007669"/>
    <property type="project" value="TreeGrafter"/>
</dbReference>
<proteinExistence type="inferred from homology"/>
<dbReference type="OrthoDB" id="10025739at2759"/>
<evidence type="ECO:0008006" key="4">
    <source>
        <dbReference type="Google" id="ProtNLM"/>
    </source>
</evidence>